<dbReference type="Pfam" id="PF18052">
    <property type="entry name" value="Rx_N"/>
    <property type="match status" value="1"/>
</dbReference>
<dbReference type="Proteomes" id="UP001374584">
    <property type="component" value="Unassembled WGS sequence"/>
</dbReference>
<keyword evidence="2" id="KW-0547">Nucleotide-binding</keyword>
<dbReference type="InterPro" id="IPR027417">
    <property type="entry name" value="P-loop_NTPase"/>
</dbReference>
<keyword evidence="8" id="KW-1185">Reference proteome</keyword>
<dbReference type="Gene3D" id="1.20.5.4130">
    <property type="match status" value="1"/>
</dbReference>
<dbReference type="Gene3D" id="3.40.50.300">
    <property type="entry name" value="P-loop containing nucleotide triphosphate hydrolases"/>
    <property type="match status" value="1"/>
</dbReference>
<organism evidence="7 8">
    <name type="scientific">Phaseolus coccineus</name>
    <name type="common">Scarlet runner bean</name>
    <name type="synonym">Phaseolus multiflorus</name>
    <dbReference type="NCBI Taxonomy" id="3886"/>
    <lineage>
        <taxon>Eukaryota</taxon>
        <taxon>Viridiplantae</taxon>
        <taxon>Streptophyta</taxon>
        <taxon>Embryophyta</taxon>
        <taxon>Tracheophyta</taxon>
        <taxon>Spermatophyta</taxon>
        <taxon>Magnoliopsida</taxon>
        <taxon>eudicotyledons</taxon>
        <taxon>Gunneridae</taxon>
        <taxon>Pentapetalae</taxon>
        <taxon>rosids</taxon>
        <taxon>fabids</taxon>
        <taxon>Fabales</taxon>
        <taxon>Fabaceae</taxon>
        <taxon>Papilionoideae</taxon>
        <taxon>50 kb inversion clade</taxon>
        <taxon>NPAAA clade</taxon>
        <taxon>indigoferoid/millettioid clade</taxon>
        <taxon>Phaseoleae</taxon>
        <taxon>Phaseolus</taxon>
    </lineage>
</organism>
<feature type="chain" id="PRO_5042919275" description="Disease resistance N-terminal domain-containing protein" evidence="5">
    <location>
        <begin position="26"/>
        <end position="256"/>
    </location>
</feature>
<keyword evidence="5" id="KW-0732">Signal</keyword>
<proteinExistence type="predicted"/>
<evidence type="ECO:0000259" key="6">
    <source>
        <dbReference type="Pfam" id="PF18052"/>
    </source>
</evidence>
<dbReference type="InterPro" id="IPR041118">
    <property type="entry name" value="Rx_N"/>
</dbReference>
<name>A0AAN9P4M6_PHACN</name>
<comment type="caution">
    <text evidence="7">The sequence shown here is derived from an EMBL/GenBank/DDBJ whole genome shotgun (WGS) entry which is preliminary data.</text>
</comment>
<dbReference type="GO" id="GO:0005524">
    <property type="term" value="F:ATP binding"/>
    <property type="evidence" value="ECO:0007669"/>
    <property type="project" value="UniProtKB-KW"/>
</dbReference>
<evidence type="ECO:0000256" key="3">
    <source>
        <dbReference type="ARBA" id="ARBA00022821"/>
    </source>
</evidence>
<dbReference type="SUPFAM" id="SSF52540">
    <property type="entry name" value="P-loop containing nucleoside triphosphate hydrolases"/>
    <property type="match status" value="1"/>
</dbReference>
<evidence type="ECO:0000313" key="7">
    <source>
        <dbReference type="EMBL" id="KAK7382348.1"/>
    </source>
</evidence>
<dbReference type="PANTHER" id="PTHR36766">
    <property type="entry name" value="PLANT BROAD-SPECTRUM MILDEW RESISTANCE PROTEIN RPW8"/>
    <property type="match status" value="1"/>
</dbReference>
<evidence type="ECO:0000256" key="4">
    <source>
        <dbReference type="ARBA" id="ARBA00022840"/>
    </source>
</evidence>
<feature type="domain" description="Disease resistance N-terminal" evidence="6">
    <location>
        <begin position="11"/>
        <end position="99"/>
    </location>
</feature>
<evidence type="ECO:0000256" key="1">
    <source>
        <dbReference type="ARBA" id="ARBA00022737"/>
    </source>
</evidence>
<dbReference type="PANTHER" id="PTHR36766:SF40">
    <property type="entry name" value="DISEASE RESISTANCE PROTEIN RGA3"/>
    <property type="match status" value="1"/>
</dbReference>
<dbReference type="EMBL" id="JAYMYR010000001">
    <property type="protein sequence ID" value="KAK7382348.1"/>
    <property type="molecule type" value="Genomic_DNA"/>
</dbReference>
<keyword evidence="1" id="KW-0677">Repeat</keyword>
<evidence type="ECO:0000313" key="8">
    <source>
        <dbReference type="Proteomes" id="UP001374584"/>
    </source>
</evidence>
<evidence type="ECO:0000256" key="2">
    <source>
        <dbReference type="ARBA" id="ARBA00022741"/>
    </source>
</evidence>
<gene>
    <name evidence="7" type="ORF">VNO80_01199</name>
</gene>
<feature type="signal peptide" evidence="5">
    <location>
        <begin position="1"/>
        <end position="25"/>
    </location>
</feature>
<evidence type="ECO:0000256" key="5">
    <source>
        <dbReference type="SAM" id="SignalP"/>
    </source>
</evidence>
<reference evidence="7 8" key="1">
    <citation type="submission" date="2024-01" db="EMBL/GenBank/DDBJ databases">
        <title>The genomes of 5 underutilized Papilionoideae crops provide insights into root nodulation and disease resistanc.</title>
        <authorList>
            <person name="Jiang F."/>
        </authorList>
    </citation>
    <scope>NUCLEOTIDE SEQUENCE [LARGE SCALE GENOMIC DNA]</scope>
    <source>
        <strain evidence="7">JINMINGXINNONG_FW02</strain>
        <tissue evidence="7">Leaves</tissue>
    </source>
</reference>
<dbReference type="AlphaFoldDB" id="A0AAN9P4M6"/>
<dbReference type="GO" id="GO:0006952">
    <property type="term" value="P:defense response"/>
    <property type="evidence" value="ECO:0007669"/>
    <property type="project" value="UniProtKB-KW"/>
</dbReference>
<keyword evidence="4" id="KW-0067">ATP-binding</keyword>
<accession>A0AAN9P4M6</accession>
<sequence>MALAVVGGALLSAFLDVLFERLASPELVNFIRGKKPDKLLQKVENQLIVVRVVLADAENRQITDSNVKKWLNVLRDVVYEVDDLLDEVSIKAATQKEVSNSFPRIFNRKKIVSISRLEDIVERLDDILKQKESLDLKEIPVESNQPWKAQPTSLEDSYGMYGRDKDKEALMKMVLEDNTDGEEVSVIPIVGMGGVGKTTLTLNLIGCFNLTKLPSARQNLANLRHLKILNTQIKEMPKRMGKLNQLEVGFLYSGQA</sequence>
<keyword evidence="3" id="KW-0611">Plant defense</keyword>
<protein>
    <recommendedName>
        <fullName evidence="6">Disease resistance N-terminal domain-containing protein</fullName>
    </recommendedName>
</protein>